<dbReference type="PROSITE" id="PS52053">
    <property type="entry name" value="NEL"/>
    <property type="match status" value="1"/>
</dbReference>
<keyword evidence="3" id="KW-0433">Leucine-rich repeat</keyword>
<evidence type="ECO:0000256" key="4">
    <source>
        <dbReference type="ARBA" id="ARBA00022737"/>
    </source>
</evidence>
<evidence type="ECO:0000256" key="1">
    <source>
        <dbReference type="ARBA" id="ARBA00000900"/>
    </source>
</evidence>
<feature type="active site" description="Glycyl thioester intermediate" evidence="6">
    <location>
        <position position="1660"/>
    </location>
</feature>
<evidence type="ECO:0000256" key="5">
    <source>
        <dbReference type="ARBA" id="ARBA00023026"/>
    </source>
</evidence>
<proteinExistence type="inferred from homology"/>
<name>A0A4D6XJQ2_PSEPU</name>
<keyword evidence="5" id="KW-0843">Virulence</keyword>
<reference evidence="9" key="1">
    <citation type="submission" date="2019-04" db="EMBL/GenBank/DDBJ databases">
        <title>Genome sequence of Pseudomonas putida 1290, an auxin catabolizing strain.</title>
        <authorList>
            <person name="Laird T.S."/>
            <person name="Leveau J.H.J."/>
        </authorList>
    </citation>
    <scope>NUCLEOTIDE SEQUENCE [LARGE SCALE GENOMIC DNA]</scope>
    <source>
        <strain evidence="9">1290</strain>
    </source>
</reference>
<dbReference type="Proteomes" id="UP000298551">
    <property type="component" value="Chromosome"/>
</dbReference>
<dbReference type="GO" id="GO:0061630">
    <property type="term" value="F:ubiquitin protein ligase activity"/>
    <property type="evidence" value="ECO:0007669"/>
    <property type="project" value="UniProtKB-EC"/>
</dbReference>
<dbReference type="GO" id="GO:0005576">
    <property type="term" value="C:extracellular region"/>
    <property type="evidence" value="ECO:0007669"/>
    <property type="project" value="UniProtKB-UniRule"/>
</dbReference>
<protein>
    <recommendedName>
        <fullName evidence="2">RING-type E3 ubiquitin transferase</fullName>
        <ecNumber evidence="2">2.3.2.27</ecNumber>
    </recommendedName>
</protein>
<dbReference type="RefSeq" id="WP_136916963.1">
    <property type="nucleotide sequence ID" value="NZ_CP039371.1"/>
</dbReference>
<evidence type="ECO:0000313" key="9">
    <source>
        <dbReference type="Proteomes" id="UP000298551"/>
    </source>
</evidence>
<keyword evidence="6" id="KW-1035">Host cytoplasm</keyword>
<dbReference type="InterPro" id="IPR001611">
    <property type="entry name" value="Leu-rich_rpt"/>
</dbReference>
<dbReference type="GO" id="GO:0016567">
    <property type="term" value="P:protein ubiquitination"/>
    <property type="evidence" value="ECO:0007669"/>
    <property type="project" value="InterPro"/>
</dbReference>
<keyword evidence="6" id="KW-0832">Ubl conjugation</keyword>
<dbReference type="PROSITE" id="PS51450">
    <property type="entry name" value="LRR"/>
    <property type="match status" value="1"/>
</dbReference>
<dbReference type="InterPro" id="IPR003591">
    <property type="entry name" value="Leu-rich_rpt_typical-subtyp"/>
</dbReference>
<dbReference type="EC" id="2.3.2.27" evidence="2"/>
<dbReference type="Pfam" id="PF20178">
    <property type="entry name" value="ToxA_N"/>
    <property type="match status" value="1"/>
</dbReference>
<comment type="PTM">
    <text evidence="6">Ubiquitinated in the presence of host E1 ubiquitin-activating enzyme, E2 ubiquitin-conjugating enzyme and ubiquitin.</text>
</comment>
<accession>A0A4D6XJQ2</accession>
<dbReference type="Pfam" id="PF00560">
    <property type="entry name" value="LRR_1"/>
    <property type="match status" value="2"/>
</dbReference>
<dbReference type="OrthoDB" id="1467561at2"/>
<dbReference type="EMBL" id="CP039371">
    <property type="protein sequence ID" value="QCI14990.1"/>
    <property type="molecule type" value="Genomic_DNA"/>
</dbReference>
<evidence type="ECO:0000256" key="2">
    <source>
        <dbReference type="ARBA" id="ARBA00012483"/>
    </source>
</evidence>
<dbReference type="InterPro" id="IPR029487">
    <property type="entry name" value="NEL_dom"/>
</dbReference>
<evidence type="ECO:0000256" key="6">
    <source>
        <dbReference type="PROSITE-ProRule" id="PRU01398"/>
    </source>
</evidence>
<evidence type="ECO:0000259" key="7">
    <source>
        <dbReference type="PROSITE" id="PS52053"/>
    </source>
</evidence>
<keyword evidence="6" id="KW-0833">Ubl conjugation pathway</keyword>
<gene>
    <name evidence="8" type="ORF">E6B08_28155</name>
</gene>
<dbReference type="PANTHER" id="PTHR24366:SF96">
    <property type="entry name" value="LEUCINE RICH REPEAT CONTAINING 53"/>
    <property type="match status" value="1"/>
</dbReference>
<evidence type="ECO:0000256" key="3">
    <source>
        <dbReference type="ARBA" id="ARBA00022614"/>
    </source>
</evidence>
<keyword evidence="6" id="KW-0808">Transferase</keyword>
<organism evidence="8 9">
    <name type="scientific">Pseudomonas putida</name>
    <name type="common">Arthrobacter siderocapsulatus</name>
    <dbReference type="NCBI Taxonomy" id="303"/>
    <lineage>
        <taxon>Bacteria</taxon>
        <taxon>Pseudomonadati</taxon>
        <taxon>Pseudomonadota</taxon>
        <taxon>Gammaproteobacteria</taxon>
        <taxon>Pseudomonadales</taxon>
        <taxon>Pseudomonadaceae</taxon>
        <taxon>Pseudomonas</taxon>
    </lineage>
</organism>
<sequence length="1851" mass="207826">MTPEKTTPSSHENVATLIEGKIAPWMRQASAATHRELRAASKVPIPWFEKACQTAPLGARTLVEDYALYRTHESQVKARLNTLPTLESFAREQLSAGIKARFGLDLDVDKTYLFNTGKAVAYQQYLQGDSILRAMRAFKLATQSLLHCAMQNFEAYEAQPKGLDGANMPATVLDSDQFLGPWPLGKEVAISAHAFAALCRDLDIGGQYQRLIDKLYTANEGESADQVWATFSETERCAFLLDVDRAFLAKKIDQPLREALSGLARDGQCEYLGSTMRCAFIEAFGYRIEGALMIGLVPFVERLLSYDPLHLPFKNLLLTYLPGAPDPLTVHATGQAVQAYVREQLWAWDVPTLLTRIRASERSDFLQALLDCLNPLDWETVKMLPGHLGAEVQRARDPNAWVPLTLQAFNRPLIDELVEAKRQRLKDDAQFHAVPTASEDQKSAARRWAYFSQLAMNAINLGAFFIPGLGQLMMGLSVAQLSYELFEGLESWADGERDQAVGYLLDVIENVAFTAALGAAGSRPGTPAVERIPVETPSFIEELKTVTLPDGSTRLWKPDLLPFAHDILLPAGLEPDEFGLYYHEGKTWLALEDQIFELGSDAQKGVHYLAHPHKPSSYQPPLQHNGAGAWLHELDQPHRWTRMTLLRRAGPLSAQLDEATAQQILQVSDIHEDALRRIVTENQRLPALMEDTLIRFDLDRQIREAQPDAPPQQLHEAFANQYAQSSQLFMPGASTLQTRYPHLPPSVVEALLRDASSAERQALADGQIPLQIAHEVRDHQQQVRLARAYEGLYLDCPRNDDSDRLILHSLPHLSGWPADLTLRLELRQHWPSQLDTIGPTDAPVHRHIISTRTGYLMMPGQGTKPASMHPYLHQALFETLTLDQRQSLDIDTPRALRQRLRQAPPLPRSALRQVLGLREIRPGYRSPLRLADGRFGYPLGGMGGMGGNITRRALLAQIQQVGLDQALSRSPEQLLTALENAGLNRSNIRSRLSELLVQRDTLQSSLQDWRTRLSAMPEPPQIDADRLHDALQQHWYQMALPELNRREPVLGLHNVSLSHFPLDLPAFFRESTSHLLLQHPLLEVFPGWTQQSRHITRFLRQFPNLRSLEMYGPVQPIAFVFAIPVIAEHLPRLESLTLMDLNIGVSAPDITSLSGLQHLRYLNLAGNRLRLSSPPDFSELSLDTLILDRMGLGQWPEEGLGINALRRIGLLGMRENGLRLLPAFLLENQLDLAHHPAISLQGNDIIGEHLQRVLLNEDGRAPLFDVDVSDILNARLARYRQQRQVIHDILDNWANASGSSSSPDATMTAQRNRIGDAINTFWRHQEQGILHAPLRLEEVDLAHFPMRLPSFFEERVLSLTLSQVTGTTEQLAALLRRFANVTELNIDGQVNADSNLPTALLQRPGLLDLGLRNMGLEVDDALLAHLSGLENLRSLDLSGNRMGNVDTAPAGLQPLRRLDLNDMALTEWPSWVNQLLPLEVLDLSGNELTDLPPFVLSNLDNSFPISSIALYGNPLSNETITRARASSESQRSFTFAMDLPQDIQELHWSDEEIEQGHLHIPDPVSAEGESSAADWLHASVDENTALQSAWEELEENGQAPYLLELIGRLRETEVYKNPLLRKELCRRVRRVLAIALSNAQQCYLFNLIAEDQLTQPHPTCQDGILLLFQSIEMLIANQRILDTASDTPEGMYRELRRLFRVQALDEHAISKAAGRDEAEVRLAFRLNLNEDLALGLPPDEMSFASCADLKQPEVLAARSEIQRAERGERFLLFAVQQEGWRRYLRHQHADRFEAIEQDYQARVLALPDAFPGTPIEHLGAEYKALENDKASRENELIRELTILANPDREAL</sequence>
<feature type="domain" description="NEL" evidence="7">
    <location>
        <begin position="1567"/>
        <end position="1851"/>
    </location>
</feature>
<dbReference type="InterPro" id="IPR032675">
    <property type="entry name" value="LRR_dom_sf"/>
</dbReference>
<dbReference type="SMART" id="SM00369">
    <property type="entry name" value="LRR_TYP"/>
    <property type="match status" value="3"/>
</dbReference>
<comment type="catalytic activity">
    <reaction evidence="1">
        <text>S-ubiquitinyl-[E2 ubiquitin-conjugating enzyme]-L-cysteine + [acceptor protein]-L-lysine = [E2 ubiquitin-conjugating enzyme]-L-cysteine + N(6)-ubiquitinyl-[acceptor protein]-L-lysine.</text>
        <dbReference type="EC" id="2.3.2.27"/>
    </reaction>
</comment>
<keyword evidence="6" id="KW-0964">Secreted</keyword>
<dbReference type="Pfam" id="PF14496">
    <property type="entry name" value="NEL"/>
    <property type="match status" value="1"/>
</dbReference>
<dbReference type="SUPFAM" id="SSF52058">
    <property type="entry name" value="L domain-like"/>
    <property type="match status" value="1"/>
</dbReference>
<dbReference type="InterPro" id="IPR046673">
    <property type="entry name" value="ToxA_N"/>
</dbReference>
<dbReference type="Gene3D" id="3.80.10.10">
    <property type="entry name" value="Ribonuclease Inhibitor"/>
    <property type="match status" value="2"/>
</dbReference>
<dbReference type="PANTHER" id="PTHR24366">
    <property type="entry name" value="IG(IMMUNOGLOBULIN) AND LRR(LEUCINE RICH REPEAT) DOMAINS"/>
    <property type="match status" value="1"/>
</dbReference>
<dbReference type="Gene3D" id="1.20.58.360">
    <property type="entry name" value="Shigella T3SS effector IpaH defines"/>
    <property type="match status" value="1"/>
</dbReference>
<comment type="similarity">
    <text evidence="6">Belongs to the LRR-containing bacterial E3 ligase family.</text>
</comment>
<keyword evidence="4" id="KW-0677">Repeat</keyword>
<evidence type="ECO:0000313" key="8">
    <source>
        <dbReference type="EMBL" id="QCI14990.1"/>
    </source>
</evidence>